<evidence type="ECO:0000256" key="13">
    <source>
        <dbReference type="SAM" id="MobiDB-lite"/>
    </source>
</evidence>
<reference evidence="15" key="4">
    <citation type="submission" date="2025-08" db="UniProtKB">
        <authorList>
            <consortium name="Ensembl"/>
        </authorList>
    </citation>
    <scope>IDENTIFICATION</scope>
</reference>
<evidence type="ECO:0000256" key="6">
    <source>
        <dbReference type="ARBA" id="ARBA00023125"/>
    </source>
</evidence>
<dbReference type="AlphaFoldDB" id="A0A4W4G3R7"/>
<dbReference type="Gene3D" id="1.10.10.60">
    <property type="entry name" value="Homeodomain-like"/>
    <property type="match status" value="1"/>
</dbReference>
<dbReference type="PROSITE" id="PS50071">
    <property type="entry name" value="HOMEOBOX_2"/>
    <property type="match status" value="1"/>
</dbReference>
<dbReference type="RefSeq" id="XP_026855781.2">
    <property type="nucleotide sequence ID" value="XM_026999980.2"/>
</dbReference>
<evidence type="ECO:0000256" key="4">
    <source>
        <dbReference type="ARBA" id="ARBA00022473"/>
    </source>
</evidence>
<evidence type="ECO:0000256" key="12">
    <source>
        <dbReference type="RuleBase" id="RU000682"/>
    </source>
</evidence>
<reference evidence="16" key="2">
    <citation type="journal article" date="2017" name="Sci. Adv.">
        <title>A tail of two voltages: Proteomic comparison of the three electric organs of the electric eel.</title>
        <authorList>
            <person name="Traeger L.L."/>
            <person name="Sabat G."/>
            <person name="Barrett-Wilt G.A."/>
            <person name="Wells G.B."/>
            <person name="Sussman M.R."/>
        </authorList>
    </citation>
    <scope>NUCLEOTIDE SEQUENCE [LARGE SCALE GENOMIC DNA]</scope>
</reference>
<evidence type="ECO:0000256" key="1">
    <source>
        <dbReference type="ARBA" id="ARBA00003263"/>
    </source>
</evidence>
<keyword evidence="7 11" id="KW-0371">Homeobox</keyword>
<dbReference type="GO" id="GO:0009954">
    <property type="term" value="P:proximal/distal pattern formation"/>
    <property type="evidence" value="ECO:0007669"/>
    <property type="project" value="TreeGrafter"/>
</dbReference>
<dbReference type="InterPro" id="IPR017970">
    <property type="entry name" value="Homeobox_CS"/>
</dbReference>
<evidence type="ECO:0000256" key="3">
    <source>
        <dbReference type="ARBA" id="ARBA00006317"/>
    </source>
</evidence>
<feature type="compositionally biased region" description="Basic and acidic residues" evidence="13">
    <location>
        <begin position="164"/>
        <end position="178"/>
    </location>
</feature>
<dbReference type="GeneTree" id="ENSGT00940000164628"/>
<dbReference type="STRING" id="8005.ENSEEEP00000030765"/>
<sequence length="259" mass="29137">MSTLGTLGYYADSHIPHEDDDHMAPRFATGPALPQPRELTLSEYGEQESYPFQAKSTIFGASWSPVPVQPPGSTSIAYHPYIHHPCPTGEPDGASMRAWALEPLSASVPFTGLPTDMHHDIKLEPLVGNGECTTLDAHTLIAPDADHDAAPAAKKVSGDTDLTQSKDDKTSTETKPDLDPNNPASNWLHAKSTRKKRCPYTKHQTLELEKEFLFNMYLSRDRRYEVARLLNLTERQVKIWFQNRRMKMKKCNKNRPKDN</sequence>
<name>A0A4W4G3R7_ELEEL</name>
<evidence type="ECO:0000256" key="10">
    <source>
        <dbReference type="PIRNR" id="PIRNR037109"/>
    </source>
</evidence>
<keyword evidence="16" id="KW-1185">Reference proteome</keyword>
<proteinExistence type="inferred from homology"/>
<organism evidence="15 16">
    <name type="scientific">Electrophorus electricus</name>
    <name type="common">Electric eel</name>
    <name type="synonym">Gymnotus electricus</name>
    <dbReference type="NCBI Taxonomy" id="8005"/>
    <lineage>
        <taxon>Eukaryota</taxon>
        <taxon>Metazoa</taxon>
        <taxon>Chordata</taxon>
        <taxon>Craniata</taxon>
        <taxon>Vertebrata</taxon>
        <taxon>Euteleostomi</taxon>
        <taxon>Actinopterygii</taxon>
        <taxon>Neopterygii</taxon>
        <taxon>Teleostei</taxon>
        <taxon>Ostariophysi</taxon>
        <taxon>Gymnotiformes</taxon>
        <taxon>Gymnotoidei</taxon>
        <taxon>Gymnotidae</taxon>
        <taxon>Electrophorus</taxon>
    </lineage>
</organism>
<evidence type="ECO:0000256" key="9">
    <source>
        <dbReference type="ARBA" id="ARBA00023242"/>
    </source>
</evidence>
<evidence type="ECO:0000256" key="5">
    <source>
        <dbReference type="ARBA" id="ARBA00023015"/>
    </source>
</evidence>
<comment type="function">
    <text evidence="1 10">Sequence-specific transcription factor which is part of a developmental regulatory system that provides cells with specific positional identities on the anterior-posterior axis.</text>
</comment>
<gene>
    <name evidence="15" type="primary">hoxa9b</name>
</gene>
<dbReference type="FunFam" id="1.10.10.60:FF:000018">
    <property type="entry name" value="Homeobox A10"/>
    <property type="match status" value="1"/>
</dbReference>
<dbReference type="GO" id="GO:0009952">
    <property type="term" value="P:anterior/posterior pattern specification"/>
    <property type="evidence" value="ECO:0007669"/>
    <property type="project" value="TreeGrafter"/>
</dbReference>
<protein>
    <recommendedName>
        <fullName evidence="10">Homeobox protein</fullName>
    </recommendedName>
</protein>
<comment type="similarity">
    <text evidence="3 10">Belongs to the Abd-B homeobox family.</text>
</comment>
<dbReference type="GO" id="GO:0048704">
    <property type="term" value="P:embryonic skeletal system morphogenesis"/>
    <property type="evidence" value="ECO:0007669"/>
    <property type="project" value="TreeGrafter"/>
</dbReference>
<feature type="region of interest" description="Disordered" evidence="13">
    <location>
        <begin position="150"/>
        <end position="194"/>
    </location>
</feature>
<dbReference type="Ensembl" id="ENSEEET00000031130.2">
    <property type="protein sequence ID" value="ENSEEEP00000030765.2"/>
    <property type="gene ID" value="ENSEEEG00000014722.2"/>
</dbReference>
<feature type="domain" description="Homeobox" evidence="14">
    <location>
        <begin position="191"/>
        <end position="251"/>
    </location>
</feature>
<feature type="DNA-binding region" description="Homeobox" evidence="11">
    <location>
        <begin position="193"/>
        <end position="252"/>
    </location>
</feature>
<dbReference type="OMA" id="MFTRSWA"/>
<evidence type="ECO:0000256" key="8">
    <source>
        <dbReference type="ARBA" id="ARBA00023163"/>
    </source>
</evidence>
<dbReference type="GO" id="GO:0006351">
    <property type="term" value="P:DNA-templated transcription"/>
    <property type="evidence" value="ECO:0007669"/>
    <property type="project" value="InterPro"/>
</dbReference>
<accession>A0A4W4G3R7</accession>
<keyword evidence="4 10" id="KW-0217">Developmental protein</keyword>
<dbReference type="PROSITE" id="PS00027">
    <property type="entry name" value="HOMEOBOX_1"/>
    <property type="match status" value="1"/>
</dbReference>
<keyword evidence="5 10" id="KW-0805">Transcription regulation</keyword>
<dbReference type="PIRSF" id="PIRSF037109">
    <property type="entry name" value="Homeobox_Hox9"/>
    <property type="match status" value="1"/>
</dbReference>
<evidence type="ECO:0000256" key="2">
    <source>
        <dbReference type="ARBA" id="ARBA00004123"/>
    </source>
</evidence>
<dbReference type="PANTHER" id="PTHR45970:SF3">
    <property type="entry name" value="HOMEOBOX PROTEIN HOX-A9"/>
    <property type="match status" value="1"/>
</dbReference>
<dbReference type="GO" id="GO:0000978">
    <property type="term" value="F:RNA polymerase II cis-regulatory region sequence-specific DNA binding"/>
    <property type="evidence" value="ECO:0007669"/>
    <property type="project" value="TreeGrafter"/>
</dbReference>
<dbReference type="InterPro" id="IPR006711">
    <property type="entry name" value="Hox9_activation_N"/>
</dbReference>
<evidence type="ECO:0000313" key="16">
    <source>
        <dbReference type="Proteomes" id="UP000314983"/>
    </source>
</evidence>
<dbReference type="SUPFAM" id="SSF46689">
    <property type="entry name" value="Homeodomain-like"/>
    <property type="match status" value="1"/>
</dbReference>
<keyword evidence="9 10" id="KW-0539">Nucleus</keyword>
<comment type="subcellular location">
    <subcellularLocation>
        <location evidence="2 10 11 12">Nucleus</location>
    </subcellularLocation>
</comment>
<dbReference type="CTD" id="58048"/>
<dbReference type="Pfam" id="PF00046">
    <property type="entry name" value="Homeodomain"/>
    <property type="match status" value="1"/>
</dbReference>
<dbReference type="Proteomes" id="UP000314983">
    <property type="component" value="Chromosome 10"/>
</dbReference>
<dbReference type="InterPro" id="IPR020479">
    <property type="entry name" value="HD_metazoa"/>
</dbReference>
<reference evidence="16" key="1">
    <citation type="journal article" date="2014" name="Science">
        <title>Nonhuman genetics. Genomic basis for the convergent evolution of electric organs.</title>
        <authorList>
            <person name="Gallant J.R."/>
            <person name="Traeger L.L."/>
            <person name="Volkening J.D."/>
            <person name="Moffett H."/>
            <person name="Chen P.H."/>
            <person name="Novina C.D."/>
            <person name="Phillips G.N.Jr."/>
            <person name="Anand R."/>
            <person name="Wells G.B."/>
            <person name="Pinch M."/>
            <person name="Guth R."/>
            <person name="Unguez G.A."/>
            <person name="Albert J.S."/>
            <person name="Zakon H.H."/>
            <person name="Samanta M.P."/>
            <person name="Sussman M.R."/>
        </authorList>
    </citation>
    <scope>NUCLEOTIDE SEQUENCE [LARGE SCALE GENOMIC DNA]</scope>
</reference>
<dbReference type="Pfam" id="PF04617">
    <property type="entry name" value="Hox9_act"/>
    <property type="match status" value="1"/>
</dbReference>
<evidence type="ECO:0000259" key="14">
    <source>
        <dbReference type="PROSITE" id="PS50071"/>
    </source>
</evidence>
<dbReference type="GeneID" id="113571177"/>
<evidence type="ECO:0000256" key="7">
    <source>
        <dbReference type="ARBA" id="ARBA00023155"/>
    </source>
</evidence>
<dbReference type="GO" id="GO:0005634">
    <property type="term" value="C:nucleus"/>
    <property type="evidence" value="ECO:0007669"/>
    <property type="project" value="UniProtKB-SubCell"/>
</dbReference>
<dbReference type="KEGG" id="eee:113571177"/>
<dbReference type="SMART" id="SM00389">
    <property type="entry name" value="HOX"/>
    <property type="match status" value="1"/>
</dbReference>
<dbReference type="PANTHER" id="PTHR45970">
    <property type="entry name" value="AGAP004664-PA"/>
    <property type="match status" value="1"/>
</dbReference>
<reference evidence="15" key="5">
    <citation type="submission" date="2025-09" db="UniProtKB">
        <authorList>
            <consortium name="Ensembl"/>
        </authorList>
    </citation>
    <scope>IDENTIFICATION</scope>
</reference>
<dbReference type="CDD" id="cd00086">
    <property type="entry name" value="homeodomain"/>
    <property type="match status" value="1"/>
</dbReference>
<evidence type="ECO:0000256" key="11">
    <source>
        <dbReference type="PROSITE-ProRule" id="PRU00108"/>
    </source>
</evidence>
<dbReference type="InterPro" id="IPR001356">
    <property type="entry name" value="HD"/>
</dbReference>
<keyword evidence="6 10" id="KW-0238">DNA-binding</keyword>
<evidence type="ECO:0000313" key="15">
    <source>
        <dbReference type="Ensembl" id="ENSEEEP00000030765.2"/>
    </source>
</evidence>
<keyword evidence="8 10" id="KW-0804">Transcription</keyword>
<dbReference type="PRINTS" id="PR00024">
    <property type="entry name" value="HOMEOBOX"/>
</dbReference>
<dbReference type="GO" id="GO:0000981">
    <property type="term" value="F:DNA-binding transcription factor activity, RNA polymerase II-specific"/>
    <property type="evidence" value="ECO:0007669"/>
    <property type="project" value="UniProtKB-UniRule"/>
</dbReference>
<dbReference type="InterPro" id="IPR009057">
    <property type="entry name" value="Homeodomain-like_sf"/>
</dbReference>
<reference evidence="15" key="3">
    <citation type="submission" date="2020-05" db="EMBL/GenBank/DDBJ databases">
        <title>Electrophorus electricus (electric eel) genome, fEleEle1, primary haplotype.</title>
        <authorList>
            <person name="Myers G."/>
            <person name="Meyer A."/>
            <person name="Fedrigo O."/>
            <person name="Formenti G."/>
            <person name="Rhie A."/>
            <person name="Tracey A."/>
            <person name="Sims Y."/>
            <person name="Jarvis E.D."/>
        </authorList>
    </citation>
    <scope>NUCLEOTIDE SEQUENCE [LARGE SCALE GENOMIC DNA]</scope>
</reference>
<dbReference type="InterPro" id="IPR017112">
    <property type="entry name" value="HXA9/HXB9/HXC9"/>
</dbReference>